<dbReference type="Proteomes" id="UP001642409">
    <property type="component" value="Unassembled WGS sequence"/>
</dbReference>
<comment type="caution">
    <text evidence="1">The sequence shown here is derived from an EMBL/GenBank/DDBJ whole genome shotgun (WGS) entry which is preliminary data.</text>
</comment>
<accession>A0AA86QTJ1</accession>
<keyword evidence="3" id="KW-1185">Reference proteome</keyword>
<dbReference type="EMBL" id="CAXDID020000111">
    <property type="protein sequence ID" value="CAL6029660.1"/>
    <property type="molecule type" value="Genomic_DNA"/>
</dbReference>
<sequence>MQDQLLRKIALLSNPTSAEPQTDFFARMYQVYNNAPLKSVLDYNLAHHLHKHKVDFQDYQPKISRPSEMGKKIDDYLEDKPKPNAQIQTEDLPEWPIIEAVQEQTEEKTEPQKEPLKAVLEKHENDYKEDFEVTHLQKVLKLNPSRYKHILQTIIQLGK</sequence>
<dbReference type="EMBL" id="CATOUU010000994">
    <property type="protein sequence ID" value="CAI9965759.1"/>
    <property type="molecule type" value="Genomic_DNA"/>
</dbReference>
<evidence type="ECO:0000313" key="1">
    <source>
        <dbReference type="EMBL" id="CAI9965759.1"/>
    </source>
</evidence>
<dbReference type="AlphaFoldDB" id="A0AA86QTJ1"/>
<organism evidence="1">
    <name type="scientific">Hexamita inflata</name>
    <dbReference type="NCBI Taxonomy" id="28002"/>
    <lineage>
        <taxon>Eukaryota</taxon>
        <taxon>Metamonada</taxon>
        <taxon>Diplomonadida</taxon>
        <taxon>Hexamitidae</taxon>
        <taxon>Hexamitinae</taxon>
        <taxon>Hexamita</taxon>
    </lineage>
</organism>
<reference evidence="1" key="1">
    <citation type="submission" date="2023-06" db="EMBL/GenBank/DDBJ databases">
        <authorList>
            <person name="Kurt Z."/>
        </authorList>
    </citation>
    <scope>NUCLEOTIDE SEQUENCE</scope>
</reference>
<evidence type="ECO:0000313" key="2">
    <source>
        <dbReference type="EMBL" id="CAL6029660.1"/>
    </source>
</evidence>
<evidence type="ECO:0000313" key="3">
    <source>
        <dbReference type="Proteomes" id="UP001642409"/>
    </source>
</evidence>
<protein>
    <submittedName>
        <fullName evidence="2">Hypothetical_protein</fullName>
    </submittedName>
</protein>
<name>A0AA86QTJ1_9EUKA</name>
<reference evidence="2 3" key="2">
    <citation type="submission" date="2024-07" db="EMBL/GenBank/DDBJ databases">
        <authorList>
            <person name="Akdeniz Z."/>
        </authorList>
    </citation>
    <scope>NUCLEOTIDE SEQUENCE [LARGE SCALE GENOMIC DNA]</scope>
</reference>
<gene>
    <name evidence="2" type="ORF">HINF_LOCUS32537</name>
    <name evidence="1" type="ORF">HINF_LOCUS53404</name>
</gene>
<proteinExistence type="predicted"/>